<reference evidence="2 3" key="1">
    <citation type="journal article" date="2018" name="Front. Plant Sci.">
        <title>Red Clover (Trifolium pratense) and Zigzag Clover (T. medium) - A Picture of Genomic Similarities and Differences.</title>
        <authorList>
            <person name="Dluhosova J."/>
            <person name="Istvanek J."/>
            <person name="Nedelnik J."/>
            <person name="Repkova J."/>
        </authorList>
    </citation>
    <scope>NUCLEOTIDE SEQUENCE [LARGE SCALE GENOMIC DNA]</scope>
    <source>
        <strain evidence="3">cv. 10/8</strain>
        <tissue evidence="2">Leaf</tissue>
    </source>
</reference>
<comment type="caution">
    <text evidence="2">The sequence shown here is derived from an EMBL/GenBank/DDBJ whole genome shotgun (WGS) entry which is preliminary data.</text>
</comment>
<organism evidence="2 3">
    <name type="scientific">Trifolium medium</name>
    <dbReference type="NCBI Taxonomy" id="97028"/>
    <lineage>
        <taxon>Eukaryota</taxon>
        <taxon>Viridiplantae</taxon>
        <taxon>Streptophyta</taxon>
        <taxon>Embryophyta</taxon>
        <taxon>Tracheophyta</taxon>
        <taxon>Spermatophyta</taxon>
        <taxon>Magnoliopsida</taxon>
        <taxon>eudicotyledons</taxon>
        <taxon>Gunneridae</taxon>
        <taxon>Pentapetalae</taxon>
        <taxon>rosids</taxon>
        <taxon>fabids</taxon>
        <taxon>Fabales</taxon>
        <taxon>Fabaceae</taxon>
        <taxon>Papilionoideae</taxon>
        <taxon>50 kb inversion clade</taxon>
        <taxon>NPAAA clade</taxon>
        <taxon>Hologalegina</taxon>
        <taxon>IRL clade</taxon>
        <taxon>Trifolieae</taxon>
        <taxon>Trifolium</taxon>
    </lineage>
</organism>
<proteinExistence type="predicted"/>
<name>A0A392VC67_9FABA</name>
<sequence length="71" mass="7439">MRLMKDEGIIITGEDIAQVSTQKERKDSSESEEDLPSSEGKDTAGTEGASNAQVSKGKEPAVSDIVVVGTT</sequence>
<accession>A0A392VC67</accession>
<evidence type="ECO:0000256" key="1">
    <source>
        <dbReference type="SAM" id="MobiDB-lite"/>
    </source>
</evidence>
<keyword evidence="3" id="KW-1185">Reference proteome</keyword>
<dbReference type="EMBL" id="LXQA011122868">
    <property type="protein sequence ID" value="MCI85747.1"/>
    <property type="molecule type" value="Genomic_DNA"/>
</dbReference>
<evidence type="ECO:0000313" key="3">
    <source>
        <dbReference type="Proteomes" id="UP000265520"/>
    </source>
</evidence>
<feature type="region of interest" description="Disordered" evidence="1">
    <location>
        <begin position="1"/>
        <end position="71"/>
    </location>
</feature>
<evidence type="ECO:0000313" key="2">
    <source>
        <dbReference type="EMBL" id="MCI85747.1"/>
    </source>
</evidence>
<protein>
    <submittedName>
        <fullName evidence="2">Uncharacterized protein</fullName>
    </submittedName>
</protein>
<dbReference type="AlphaFoldDB" id="A0A392VC67"/>
<dbReference type="Proteomes" id="UP000265520">
    <property type="component" value="Unassembled WGS sequence"/>
</dbReference>
<feature type="non-terminal residue" evidence="2">
    <location>
        <position position="71"/>
    </location>
</feature>